<organism evidence="2 3">
    <name type="scientific">Angomonas deanei</name>
    <dbReference type="NCBI Taxonomy" id="59799"/>
    <lineage>
        <taxon>Eukaryota</taxon>
        <taxon>Discoba</taxon>
        <taxon>Euglenozoa</taxon>
        <taxon>Kinetoplastea</taxon>
        <taxon>Metakinetoplastina</taxon>
        <taxon>Trypanosomatida</taxon>
        <taxon>Trypanosomatidae</taxon>
        <taxon>Strigomonadinae</taxon>
        <taxon>Angomonas</taxon>
    </lineage>
</organism>
<keyword evidence="2" id="KW-0695">RNA-directed DNA polymerase</keyword>
<keyword evidence="3" id="KW-1185">Reference proteome</keyword>
<evidence type="ECO:0000313" key="2">
    <source>
        <dbReference type="EMBL" id="CAD2220749.1"/>
    </source>
</evidence>
<name>A0A7G2CMW5_9TRYP</name>
<dbReference type="VEuPathDB" id="TriTrypDB:ADEAN_000827200"/>
<feature type="domain" description="Reverse transcriptase" evidence="1">
    <location>
        <begin position="1"/>
        <end position="116"/>
    </location>
</feature>
<dbReference type="InterPro" id="IPR043502">
    <property type="entry name" value="DNA/RNA_pol_sf"/>
</dbReference>
<keyword evidence="2" id="KW-0808">Transferase</keyword>
<dbReference type="Proteomes" id="UP000515908">
    <property type="component" value="Chromosome 18"/>
</dbReference>
<dbReference type="GO" id="GO:0003964">
    <property type="term" value="F:RNA-directed DNA polymerase activity"/>
    <property type="evidence" value="ECO:0007669"/>
    <property type="project" value="UniProtKB-KW"/>
</dbReference>
<gene>
    <name evidence="2" type="ORF">ADEAN_000827200</name>
</gene>
<dbReference type="PANTHER" id="PTHR33332">
    <property type="entry name" value="REVERSE TRANSCRIPTASE DOMAIN-CONTAINING PROTEIN"/>
    <property type="match status" value="1"/>
</dbReference>
<evidence type="ECO:0000259" key="1">
    <source>
        <dbReference type="PROSITE" id="PS50878"/>
    </source>
</evidence>
<dbReference type="PROSITE" id="PS50878">
    <property type="entry name" value="RT_POL"/>
    <property type="match status" value="1"/>
</dbReference>
<dbReference type="OrthoDB" id="278055at2759"/>
<sequence>MTFTCGVPQGSVLGPLLFIITVNSLSQQLNTIPEMKHVFFADDLTIITRGSKEEIKGRLQRALDIIGEWSTAHYMEVSAPKTKYTVFKTKKPSLELKLNGKTLKMDNCPKLLGISFQMMQGVRQHVESLHSNATQRLRKLNRVATRMWGPSKDVMRSFFMALVQSKVLYGAEAWWDITCDSLKKRLEGLQYQGAKIITGVPQGANRQDLLYEARLQDLDEIVVYRQFKQLYKELSKPKGDPTFDHQLVEHLKSKPEIKTVYRQLTKQSTNIEYDGTPLTTKYLRYKPSQLKFNVTPPNNLRADDPQEKKQEACEQRVAQYDKCEHHMYTDGSVSLMKYSAGAAILYQKAR</sequence>
<dbReference type="SUPFAM" id="SSF56672">
    <property type="entry name" value="DNA/RNA polymerases"/>
    <property type="match status" value="1"/>
</dbReference>
<accession>A0A7G2CMW5</accession>
<protein>
    <submittedName>
        <fullName evidence="2">Reverse transcriptase (RNA-dependent DNA polymerase), putative</fullName>
    </submittedName>
</protein>
<evidence type="ECO:0000313" key="3">
    <source>
        <dbReference type="Proteomes" id="UP000515908"/>
    </source>
</evidence>
<dbReference type="AlphaFoldDB" id="A0A7G2CMW5"/>
<keyword evidence="2" id="KW-0548">Nucleotidyltransferase</keyword>
<reference evidence="2 3" key="1">
    <citation type="submission" date="2020-08" db="EMBL/GenBank/DDBJ databases">
        <authorList>
            <person name="Newling K."/>
            <person name="Davey J."/>
            <person name="Forrester S."/>
        </authorList>
    </citation>
    <scope>NUCLEOTIDE SEQUENCE [LARGE SCALE GENOMIC DNA]</scope>
    <source>
        <strain evidence="3">Crithidia deanei Carvalho (ATCC PRA-265)</strain>
    </source>
</reference>
<dbReference type="EMBL" id="LR877162">
    <property type="protein sequence ID" value="CAD2220749.1"/>
    <property type="molecule type" value="Genomic_DNA"/>
</dbReference>
<proteinExistence type="predicted"/>
<dbReference type="InterPro" id="IPR000477">
    <property type="entry name" value="RT_dom"/>
</dbReference>
<dbReference type="Pfam" id="PF00078">
    <property type="entry name" value="RVT_1"/>
    <property type="match status" value="1"/>
</dbReference>